<reference evidence="5 6" key="1">
    <citation type="submission" date="2020-08" db="EMBL/GenBank/DDBJ databases">
        <title>The isolate Caproiciproducens sp. 7D4C2 produces n-caproate at mildly acidic conditions from hexoses: genome and rBOX comparison with related strains and chain-elongating bacteria.</title>
        <authorList>
            <person name="Esquivel-Elizondo S."/>
            <person name="Bagci C."/>
            <person name="Temovska M."/>
            <person name="Jeon B.S."/>
            <person name="Bessarab I."/>
            <person name="Williams R.B.H."/>
            <person name="Huson D.H."/>
            <person name="Angenent L.T."/>
        </authorList>
    </citation>
    <scope>NUCLEOTIDE SEQUENCE [LARGE SCALE GENOMIC DNA]</scope>
    <source>
        <strain evidence="5 6">7D4C2</strain>
    </source>
</reference>
<dbReference type="KEGG" id="cfem:HCR03_15455"/>
<dbReference type="Gene3D" id="1.10.10.2840">
    <property type="entry name" value="PucR C-terminal helix-turn-helix domain"/>
    <property type="match status" value="1"/>
</dbReference>
<protein>
    <submittedName>
        <fullName evidence="5">Helix-turn-helix domain-containing protein</fullName>
    </submittedName>
</protein>
<dbReference type="InterPro" id="IPR042070">
    <property type="entry name" value="PucR_C-HTH_sf"/>
</dbReference>
<feature type="domain" description="CdaR GGDEF-like" evidence="4">
    <location>
        <begin position="143"/>
        <end position="259"/>
    </location>
</feature>
<dbReference type="InterPro" id="IPR029151">
    <property type="entry name" value="Sensor-like_sf"/>
</dbReference>
<evidence type="ECO:0000313" key="5">
    <source>
        <dbReference type="EMBL" id="QNK40076.1"/>
    </source>
</evidence>
<evidence type="ECO:0000313" key="6">
    <source>
        <dbReference type="Proteomes" id="UP000515909"/>
    </source>
</evidence>
<sequence length="378" mass="42962">MRFEEMAQELVEATSRLVGGRIINIMNTKGVIISSTERDRIGTIHAGACEVIRSGRAVAIEKNAINQYPGAREGYNMPVYSGGNLIAVVGIFGNPDEVRETANLLAVYTAKCIELNAVALQQQVTSEMRTRYLHLLLALSPSDDEMLASLGSALCIQQKFPIRVILIRINTGQDALHEQQKMNRLAESLLYHQLINSQCDVWGTVNNRLVIVKSGMTKSEDKYTARMNQCLEDCMKEAFHLCIGGLCFNSKDIKRSYEETSALCFCTKEPTVSDITKTDCKFRYLMQNTYAREKHDIDEMYEILKTKFSDGELNSLMETAACYYQKKCSVNLAADELHIHKNTLQYRLHKLWDALDLNDSDPFIKEYFMRLCFMRHEG</sequence>
<dbReference type="EMBL" id="CP060286">
    <property type="protein sequence ID" value="QNK40076.1"/>
    <property type="molecule type" value="Genomic_DNA"/>
</dbReference>
<dbReference type="InterPro" id="IPR025736">
    <property type="entry name" value="PucR_C-HTH_dom"/>
</dbReference>
<proteinExistence type="inferred from homology"/>
<gene>
    <name evidence="5" type="ORF">HCR03_15455</name>
</gene>
<evidence type="ECO:0000256" key="1">
    <source>
        <dbReference type="ARBA" id="ARBA00006754"/>
    </source>
</evidence>
<dbReference type="InterPro" id="IPR051448">
    <property type="entry name" value="CdaR-like_regulators"/>
</dbReference>
<feature type="domain" description="PucR C-terminal helix-turn-helix" evidence="3">
    <location>
        <begin position="316"/>
        <end position="358"/>
    </location>
</feature>
<accession>A0A7G8T8Y5</accession>
<dbReference type="Proteomes" id="UP000515909">
    <property type="component" value="Chromosome"/>
</dbReference>
<dbReference type="SUPFAM" id="SSF103190">
    <property type="entry name" value="Sensory domain-like"/>
    <property type="match status" value="1"/>
</dbReference>
<dbReference type="Pfam" id="PF05651">
    <property type="entry name" value="Diacid_rec"/>
    <property type="match status" value="1"/>
</dbReference>
<evidence type="ECO:0000259" key="3">
    <source>
        <dbReference type="Pfam" id="PF13556"/>
    </source>
</evidence>
<dbReference type="Pfam" id="PF13556">
    <property type="entry name" value="HTH_30"/>
    <property type="match status" value="1"/>
</dbReference>
<dbReference type="InterPro" id="IPR008599">
    <property type="entry name" value="Diacid_rec"/>
</dbReference>
<dbReference type="Pfam" id="PF17853">
    <property type="entry name" value="GGDEF_2"/>
    <property type="match status" value="1"/>
</dbReference>
<dbReference type="AlphaFoldDB" id="A0A7G8T8Y5"/>
<dbReference type="PANTHER" id="PTHR33744">
    <property type="entry name" value="CARBOHYDRATE DIACID REGULATOR"/>
    <property type="match status" value="1"/>
</dbReference>
<organism evidence="5 6">
    <name type="scientific">Caproicibacter fermentans</name>
    <dbReference type="NCBI Taxonomy" id="2576756"/>
    <lineage>
        <taxon>Bacteria</taxon>
        <taxon>Bacillati</taxon>
        <taxon>Bacillota</taxon>
        <taxon>Clostridia</taxon>
        <taxon>Eubacteriales</taxon>
        <taxon>Acutalibacteraceae</taxon>
        <taxon>Caproicibacter</taxon>
    </lineage>
</organism>
<name>A0A7G8T8Y5_9FIRM</name>
<dbReference type="PANTHER" id="PTHR33744:SF15">
    <property type="entry name" value="CARBOHYDRATE DIACID REGULATOR"/>
    <property type="match status" value="1"/>
</dbReference>
<evidence type="ECO:0000259" key="4">
    <source>
        <dbReference type="Pfam" id="PF17853"/>
    </source>
</evidence>
<dbReference type="InterPro" id="IPR041522">
    <property type="entry name" value="CdaR_GGDEF"/>
</dbReference>
<evidence type="ECO:0000259" key="2">
    <source>
        <dbReference type="Pfam" id="PF05651"/>
    </source>
</evidence>
<dbReference type="RefSeq" id="WP_187035253.1">
    <property type="nucleotide sequence ID" value="NZ_CP060286.1"/>
</dbReference>
<feature type="domain" description="Putative sugar diacid recognition" evidence="2">
    <location>
        <begin position="4"/>
        <end position="133"/>
    </location>
</feature>
<comment type="similarity">
    <text evidence="1">Belongs to the CdaR family.</text>
</comment>